<sequence>MTMTHEMETQMSSHLEHAEMENARNDAKQRDEIEKEEAERQKWLRIKKKPKRKRVLPIIQQLPEGIAQIPTDNASEEADERFAQSVAEEIKALAIDEFQMVPRQIGIKIWQYPWLCCANWFIHRRLMREYRN</sequence>
<accession>A0A1S0TKX1</accession>
<gene>
    <name evidence="2" type="ORF">LOAG_12561</name>
</gene>
<dbReference type="EMBL" id="JH712671">
    <property type="protein sequence ID" value="EFO15946.1"/>
    <property type="molecule type" value="Genomic_DNA"/>
</dbReference>
<feature type="region of interest" description="Disordered" evidence="1">
    <location>
        <begin position="1"/>
        <end position="39"/>
    </location>
</feature>
<dbReference type="CTD" id="9950027"/>
<evidence type="ECO:0000313" key="2">
    <source>
        <dbReference type="EMBL" id="EFO15946.1"/>
    </source>
</evidence>
<dbReference type="InParanoid" id="A0A1S0TKX1"/>
<proteinExistence type="predicted"/>
<reference evidence="2" key="1">
    <citation type="submission" date="2012-04" db="EMBL/GenBank/DDBJ databases">
        <title>The Genome Sequence of Loa loa.</title>
        <authorList>
            <consortium name="The Broad Institute Genome Sequencing Platform"/>
            <consortium name="Broad Institute Genome Sequencing Center for Infectious Disease"/>
            <person name="Nutman T.B."/>
            <person name="Fink D.L."/>
            <person name="Russ C."/>
            <person name="Young S."/>
            <person name="Zeng Q."/>
            <person name="Gargeya S."/>
            <person name="Alvarado L."/>
            <person name="Berlin A."/>
            <person name="Chapman S.B."/>
            <person name="Chen Z."/>
            <person name="Freedman E."/>
            <person name="Gellesch M."/>
            <person name="Goldberg J."/>
            <person name="Griggs A."/>
            <person name="Gujja S."/>
            <person name="Heilman E.R."/>
            <person name="Heiman D."/>
            <person name="Howarth C."/>
            <person name="Mehta T."/>
            <person name="Neiman D."/>
            <person name="Pearson M."/>
            <person name="Roberts A."/>
            <person name="Saif S."/>
            <person name="Shea T."/>
            <person name="Shenoy N."/>
            <person name="Sisk P."/>
            <person name="Stolte C."/>
            <person name="Sykes S."/>
            <person name="White J."/>
            <person name="Yandava C."/>
            <person name="Haas B."/>
            <person name="Henn M.R."/>
            <person name="Nusbaum C."/>
            <person name="Birren B."/>
        </authorList>
    </citation>
    <scope>NUCLEOTIDE SEQUENCE [LARGE SCALE GENOMIC DNA]</scope>
</reference>
<dbReference type="KEGG" id="loa:LOAG_12561"/>
<name>A0A1S0TKX1_LOALO</name>
<dbReference type="RefSeq" id="XP_003148123.1">
    <property type="nucleotide sequence ID" value="XM_003148075.1"/>
</dbReference>
<protein>
    <submittedName>
        <fullName evidence="2">Uncharacterized protein</fullName>
    </submittedName>
</protein>
<feature type="non-terminal residue" evidence="2">
    <location>
        <position position="132"/>
    </location>
</feature>
<evidence type="ECO:0000256" key="1">
    <source>
        <dbReference type="SAM" id="MobiDB-lite"/>
    </source>
</evidence>
<dbReference type="OrthoDB" id="10388985at2759"/>
<organism evidence="2">
    <name type="scientific">Loa loa</name>
    <name type="common">Eye worm</name>
    <name type="synonym">Filaria loa</name>
    <dbReference type="NCBI Taxonomy" id="7209"/>
    <lineage>
        <taxon>Eukaryota</taxon>
        <taxon>Metazoa</taxon>
        <taxon>Ecdysozoa</taxon>
        <taxon>Nematoda</taxon>
        <taxon>Chromadorea</taxon>
        <taxon>Rhabditida</taxon>
        <taxon>Spirurina</taxon>
        <taxon>Spiruromorpha</taxon>
        <taxon>Filarioidea</taxon>
        <taxon>Onchocercidae</taxon>
        <taxon>Loa</taxon>
    </lineage>
</organism>
<dbReference type="AlphaFoldDB" id="A0A1S0TKX1"/>
<dbReference type="GeneID" id="9950027"/>